<dbReference type="EMBL" id="CP001349">
    <property type="protein sequence ID" value="ACL59463.1"/>
    <property type="molecule type" value="Genomic_DNA"/>
</dbReference>
<dbReference type="InterPro" id="IPR036390">
    <property type="entry name" value="WH_DNA-bd_sf"/>
</dbReference>
<dbReference type="Gene3D" id="2.60.120.10">
    <property type="entry name" value="Jelly Rolls"/>
    <property type="match status" value="1"/>
</dbReference>
<dbReference type="GO" id="GO:0003677">
    <property type="term" value="F:DNA binding"/>
    <property type="evidence" value="ECO:0007669"/>
    <property type="project" value="UniProtKB-KW"/>
</dbReference>
<name>B8ID71_METNO</name>
<dbReference type="InterPro" id="IPR018488">
    <property type="entry name" value="cNMP-bd_CS"/>
</dbReference>
<protein>
    <submittedName>
        <fullName evidence="6">Transcriptional regulator, Crp/Fnr family</fullName>
    </submittedName>
</protein>
<keyword evidence="2" id="KW-0238">DNA-binding</keyword>
<dbReference type="InterPro" id="IPR000595">
    <property type="entry name" value="cNMP-bd_dom"/>
</dbReference>
<dbReference type="Gene3D" id="1.10.10.10">
    <property type="entry name" value="Winged helix-like DNA-binding domain superfamily/Winged helix DNA-binding domain"/>
    <property type="match status" value="1"/>
</dbReference>
<dbReference type="InterPro" id="IPR050397">
    <property type="entry name" value="Env_Response_Regulators"/>
</dbReference>
<dbReference type="SUPFAM" id="SSF46785">
    <property type="entry name" value="Winged helix' DNA-binding domain"/>
    <property type="match status" value="1"/>
</dbReference>
<keyword evidence="1" id="KW-0805">Transcription regulation</keyword>
<evidence type="ECO:0000313" key="6">
    <source>
        <dbReference type="EMBL" id="ACL59463.1"/>
    </source>
</evidence>
<feature type="domain" description="Cyclic nucleotide-binding" evidence="4">
    <location>
        <begin position="18"/>
        <end position="138"/>
    </location>
</feature>
<dbReference type="PROSITE" id="PS50042">
    <property type="entry name" value="CNMP_BINDING_3"/>
    <property type="match status" value="1"/>
</dbReference>
<evidence type="ECO:0000313" key="7">
    <source>
        <dbReference type="Proteomes" id="UP000008207"/>
    </source>
</evidence>
<dbReference type="SMART" id="SM00100">
    <property type="entry name" value="cNMP"/>
    <property type="match status" value="1"/>
</dbReference>
<dbReference type="InterPro" id="IPR012318">
    <property type="entry name" value="HTH_CRP"/>
</dbReference>
<sequence>MTMSEPNQLARLLSANPFFAGLGDPALQAVARLCVTRSLAPQEVLFQKNDPADALYAVRRGEIRIATGTAEGRQLTLNLLGPGDVFGEVALLDGHPRTADAVATEPTELFVIRRRDLLDLLSQQPEVAIALIELLCKRVRWMSERMEETNFLPVPARLARRLAALADDYGNEIQATQEELAVFANTSRETVNRQLQAWKRDGIVQLARGRIRLLDRPALDVIADVRTERE</sequence>
<dbReference type="PANTHER" id="PTHR24567">
    <property type="entry name" value="CRP FAMILY TRANSCRIPTIONAL REGULATORY PROTEIN"/>
    <property type="match status" value="1"/>
</dbReference>
<dbReference type="CDD" id="cd00038">
    <property type="entry name" value="CAP_ED"/>
    <property type="match status" value="1"/>
</dbReference>
<dbReference type="PROSITE" id="PS00889">
    <property type="entry name" value="CNMP_BINDING_2"/>
    <property type="match status" value="1"/>
</dbReference>
<evidence type="ECO:0000256" key="3">
    <source>
        <dbReference type="ARBA" id="ARBA00023163"/>
    </source>
</evidence>
<keyword evidence="7" id="KW-1185">Reference proteome</keyword>
<dbReference type="SMART" id="SM00419">
    <property type="entry name" value="HTH_CRP"/>
    <property type="match status" value="1"/>
</dbReference>
<dbReference type="HOGENOM" id="CLU_075053_3_4_5"/>
<dbReference type="PROSITE" id="PS51063">
    <property type="entry name" value="HTH_CRP_2"/>
    <property type="match status" value="1"/>
</dbReference>
<keyword evidence="3" id="KW-0804">Transcription</keyword>
<evidence type="ECO:0000259" key="4">
    <source>
        <dbReference type="PROSITE" id="PS50042"/>
    </source>
</evidence>
<dbReference type="AlphaFoldDB" id="B8ID71"/>
<dbReference type="Pfam" id="PF00027">
    <property type="entry name" value="cNMP_binding"/>
    <property type="match status" value="1"/>
</dbReference>
<dbReference type="InterPro" id="IPR014710">
    <property type="entry name" value="RmlC-like_jellyroll"/>
</dbReference>
<dbReference type="Pfam" id="PF13545">
    <property type="entry name" value="HTH_Crp_2"/>
    <property type="match status" value="1"/>
</dbReference>
<evidence type="ECO:0000256" key="1">
    <source>
        <dbReference type="ARBA" id="ARBA00023015"/>
    </source>
</evidence>
<dbReference type="GO" id="GO:0003700">
    <property type="term" value="F:DNA-binding transcription factor activity"/>
    <property type="evidence" value="ECO:0007669"/>
    <property type="project" value="TreeGrafter"/>
</dbReference>
<dbReference type="GO" id="GO:0005829">
    <property type="term" value="C:cytosol"/>
    <property type="evidence" value="ECO:0007669"/>
    <property type="project" value="TreeGrafter"/>
</dbReference>
<dbReference type="SUPFAM" id="SSF51206">
    <property type="entry name" value="cAMP-binding domain-like"/>
    <property type="match status" value="1"/>
</dbReference>
<evidence type="ECO:0000259" key="5">
    <source>
        <dbReference type="PROSITE" id="PS51063"/>
    </source>
</evidence>
<accession>B8ID71</accession>
<proteinExistence type="predicted"/>
<feature type="domain" description="HTH crp-type" evidence="5">
    <location>
        <begin position="152"/>
        <end position="217"/>
    </location>
</feature>
<dbReference type="STRING" id="460265.Mnod_4596"/>
<dbReference type="eggNOG" id="COG0664">
    <property type="taxonomic scope" value="Bacteria"/>
</dbReference>
<evidence type="ECO:0000256" key="2">
    <source>
        <dbReference type="ARBA" id="ARBA00023125"/>
    </source>
</evidence>
<dbReference type="InterPro" id="IPR018490">
    <property type="entry name" value="cNMP-bd_dom_sf"/>
</dbReference>
<dbReference type="PANTHER" id="PTHR24567:SF68">
    <property type="entry name" value="DNA-BINDING TRANSCRIPTIONAL DUAL REGULATOR CRP"/>
    <property type="match status" value="1"/>
</dbReference>
<dbReference type="InterPro" id="IPR036388">
    <property type="entry name" value="WH-like_DNA-bd_sf"/>
</dbReference>
<organism evidence="6 7">
    <name type="scientific">Methylobacterium nodulans (strain LMG 21967 / CNCM I-2342 / ORS 2060)</name>
    <dbReference type="NCBI Taxonomy" id="460265"/>
    <lineage>
        <taxon>Bacteria</taxon>
        <taxon>Pseudomonadati</taxon>
        <taxon>Pseudomonadota</taxon>
        <taxon>Alphaproteobacteria</taxon>
        <taxon>Hyphomicrobiales</taxon>
        <taxon>Methylobacteriaceae</taxon>
        <taxon>Methylobacterium</taxon>
    </lineage>
</organism>
<gene>
    <name evidence="6" type="ordered locus">Mnod_4596</name>
</gene>
<reference evidence="6 7" key="1">
    <citation type="submission" date="2009-01" db="EMBL/GenBank/DDBJ databases">
        <title>Complete sequence of chromosome of Methylobacterium nodulans ORS 2060.</title>
        <authorList>
            <consortium name="US DOE Joint Genome Institute"/>
            <person name="Lucas S."/>
            <person name="Copeland A."/>
            <person name="Lapidus A."/>
            <person name="Glavina del Rio T."/>
            <person name="Dalin E."/>
            <person name="Tice H."/>
            <person name="Bruce D."/>
            <person name="Goodwin L."/>
            <person name="Pitluck S."/>
            <person name="Sims D."/>
            <person name="Brettin T."/>
            <person name="Detter J.C."/>
            <person name="Han C."/>
            <person name="Larimer F."/>
            <person name="Land M."/>
            <person name="Hauser L."/>
            <person name="Kyrpides N."/>
            <person name="Ivanova N."/>
            <person name="Marx C.J."/>
            <person name="Richardson P."/>
        </authorList>
    </citation>
    <scope>NUCLEOTIDE SEQUENCE [LARGE SCALE GENOMIC DNA]</scope>
    <source>
        <strain evidence="7">LMG 21967 / CNCM I-2342 / ORS 2060</strain>
    </source>
</reference>
<dbReference type="Proteomes" id="UP000008207">
    <property type="component" value="Chromosome"/>
</dbReference>
<dbReference type="KEGG" id="mno:Mnod_4596"/>